<feature type="transmembrane region" description="Helical" evidence="7">
    <location>
        <begin position="16"/>
        <end position="37"/>
    </location>
</feature>
<sequence length="766" mass="86291">MPHLLRTVRPESCLKYIVYHPIRIILLITLITFFFAIQIPSLRFETSIYDLIIEDLPETLEYDQFKKEFGCEEIILVVAKTDSVFRPETFGQIDRLAHSLSQIKGIRRVISLPGIKKAMDITEKWDLKDFAGVVSDIDLFHKNLISEDRKTTVITLILDDIRQKDQIINGVKRLFDEYQASFSLYQIGMPIVSSALARFTQQDFMALPAVTLSLIALILFLFFRNLRGVLIPTGAVLIALTWTFGLMAWTETPLSLLTMIVPVFLIAVGTAYCMYIFPEYFSSIETSASPQEASFQCFSRLGFPTSLAVITTSIGLGSLLVNRVNEIREFAVFSCFGILSMLIIILTFLPAVMGLLPFPTRKHEHESSQNRFLDRVLSTIIRLNLRHQKITLSLIAIIALAGMVGVSRIKVETNPVGFFKADTPVARHFNDIYQDMSGSFPINVVVDSGQDGYFENPDHLKQIARLQDFLNSLQGVDKTISLADYLKLVNYTTNQYKRQSYALPEEPFEVRMLVNSFKTMLGQDMLNGFMDSDFSKANIMLRTHISSSIDFLATEARIKDYLSKYFPGNFSFQVTGFGIVISHSSHLISDGQVRSLFLTLILVFAIMFLLFLSYKVGFIAMLPNCFPIIVSFGVMGWFGIPLSMATSLIASIAIGLAVDDTIHYLVSYNREFKGNLNKEKALSNTVRRMGKPIIFTTVTISLGFSVLMFSHFKPTAVFGLLMIITMFSALVADLILLPSLMLHVELVTIWDLLKLKLGKDPQKGIP</sequence>
<feature type="transmembrane region" description="Helical" evidence="7">
    <location>
        <begin position="390"/>
        <end position="409"/>
    </location>
</feature>
<keyword evidence="4 7" id="KW-0812">Transmembrane</keyword>
<keyword evidence="5 7" id="KW-1133">Transmembrane helix</keyword>
<feature type="transmembrane region" description="Helical" evidence="7">
    <location>
        <begin position="689"/>
        <end position="710"/>
    </location>
</feature>
<dbReference type="PANTHER" id="PTHR33406:SF6">
    <property type="entry name" value="MEMBRANE PROTEIN YDGH-RELATED"/>
    <property type="match status" value="1"/>
</dbReference>
<dbReference type="InterPro" id="IPR004869">
    <property type="entry name" value="MMPL_dom"/>
</dbReference>
<dbReference type="InterPro" id="IPR050545">
    <property type="entry name" value="Mycobact_MmpL"/>
</dbReference>
<comment type="caution">
    <text evidence="9">The sequence shown here is derived from an EMBL/GenBank/DDBJ whole genome shotgun (WGS) entry which is preliminary data.</text>
</comment>
<evidence type="ECO:0000256" key="3">
    <source>
        <dbReference type="ARBA" id="ARBA00022475"/>
    </source>
</evidence>
<comment type="subcellular location">
    <subcellularLocation>
        <location evidence="1">Cell membrane</location>
        <topology evidence="1">Multi-pass membrane protein</topology>
    </subcellularLocation>
</comment>
<feature type="domain" description="SSD" evidence="8">
    <location>
        <begin position="616"/>
        <end position="743"/>
    </location>
</feature>
<gene>
    <name evidence="9" type="ORF">H8E19_00695</name>
</gene>
<dbReference type="GO" id="GO:0022857">
    <property type="term" value="F:transmembrane transporter activity"/>
    <property type="evidence" value="ECO:0007669"/>
    <property type="project" value="InterPro"/>
</dbReference>
<feature type="transmembrane region" description="Helical" evidence="7">
    <location>
        <begin position="298"/>
        <end position="319"/>
    </location>
</feature>
<dbReference type="PROSITE" id="PS50156">
    <property type="entry name" value="SSD"/>
    <property type="match status" value="2"/>
</dbReference>
<evidence type="ECO:0000313" key="9">
    <source>
        <dbReference type="EMBL" id="MBC8175892.1"/>
    </source>
</evidence>
<feature type="domain" description="SSD" evidence="8">
    <location>
        <begin position="236"/>
        <end position="355"/>
    </location>
</feature>
<dbReference type="InterPro" id="IPR000731">
    <property type="entry name" value="SSD"/>
</dbReference>
<dbReference type="SUPFAM" id="SSF82866">
    <property type="entry name" value="Multidrug efflux transporter AcrB transmembrane domain"/>
    <property type="match status" value="2"/>
</dbReference>
<evidence type="ECO:0000256" key="2">
    <source>
        <dbReference type="ARBA" id="ARBA00010157"/>
    </source>
</evidence>
<feature type="transmembrane region" description="Helical" evidence="7">
    <location>
        <begin position="331"/>
        <end position="356"/>
    </location>
</feature>
<accession>A0A8J6MV19</accession>
<evidence type="ECO:0000256" key="1">
    <source>
        <dbReference type="ARBA" id="ARBA00004651"/>
    </source>
</evidence>
<keyword evidence="3" id="KW-1003">Cell membrane</keyword>
<feature type="transmembrane region" description="Helical" evidence="7">
    <location>
        <begin position="205"/>
        <end position="223"/>
    </location>
</feature>
<comment type="similarity">
    <text evidence="2">Belongs to the resistance-nodulation-cell division (RND) (TC 2.A.6) family. MmpL subfamily.</text>
</comment>
<feature type="transmembrane region" description="Helical" evidence="7">
    <location>
        <begin position="595"/>
        <end position="614"/>
    </location>
</feature>
<name>A0A8J6MV19_9DELT</name>
<evidence type="ECO:0000256" key="6">
    <source>
        <dbReference type="ARBA" id="ARBA00023136"/>
    </source>
</evidence>
<dbReference type="Proteomes" id="UP000650524">
    <property type="component" value="Unassembled WGS sequence"/>
</dbReference>
<evidence type="ECO:0000256" key="4">
    <source>
        <dbReference type="ARBA" id="ARBA00022692"/>
    </source>
</evidence>
<dbReference type="Gene3D" id="1.20.1640.10">
    <property type="entry name" value="Multidrug efflux transporter AcrB transmembrane domain"/>
    <property type="match status" value="2"/>
</dbReference>
<evidence type="ECO:0000313" key="10">
    <source>
        <dbReference type="Proteomes" id="UP000650524"/>
    </source>
</evidence>
<feature type="transmembrane region" description="Helical" evidence="7">
    <location>
        <begin position="230"/>
        <end position="250"/>
    </location>
</feature>
<feature type="transmembrane region" description="Helical" evidence="7">
    <location>
        <begin position="716"/>
        <end position="737"/>
    </location>
</feature>
<feature type="transmembrane region" description="Helical" evidence="7">
    <location>
        <begin position="256"/>
        <end position="277"/>
    </location>
</feature>
<dbReference type="GO" id="GO:0005886">
    <property type="term" value="C:plasma membrane"/>
    <property type="evidence" value="ECO:0007669"/>
    <property type="project" value="UniProtKB-SubCell"/>
</dbReference>
<reference evidence="9 10" key="1">
    <citation type="submission" date="2020-08" db="EMBL/GenBank/DDBJ databases">
        <title>Bridging the membrane lipid divide: bacteria of the FCB group superphylum have the potential to synthesize archaeal ether lipids.</title>
        <authorList>
            <person name="Villanueva L."/>
            <person name="Von Meijenfeldt F.A.B."/>
            <person name="Westbye A.B."/>
            <person name="Yadav S."/>
            <person name="Hopmans E.C."/>
            <person name="Dutilh B.E."/>
            <person name="Sinninghe Damste J.S."/>
        </authorList>
    </citation>
    <scope>NUCLEOTIDE SEQUENCE [LARGE SCALE GENOMIC DNA]</scope>
    <source>
        <strain evidence="9">NIOZ-UU27</strain>
    </source>
</reference>
<dbReference type="AlphaFoldDB" id="A0A8J6MV19"/>
<evidence type="ECO:0000256" key="5">
    <source>
        <dbReference type="ARBA" id="ARBA00022989"/>
    </source>
</evidence>
<proteinExistence type="inferred from homology"/>
<dbReference type="PANTHER" id="PTHR33406">
    <property type="entry name" value="MEMBRANE PROTEIN MJ1562-RELATED"/>
    <property type="match status" value="1"/>
</dbReference>
<dbReference type="InterPro" id="IPR001036">
    <property type="entry name" value="Acrflvin-R"/>
</dbReference>
<feature type="non-terminal residue" evidence="9">
    <location>
        <position position="766"/>
    </location>
</feature>
<organism evidence="9 10">
    <name type="scientific">Candidatus Desulfacyla euxinica</name>
    <dbReference type="NCBI Taxonomy" id="2841693"/>
    <lineage>
        <taxon>Bacteria</taxon>
        <taxon>Deltaproteobacteria</taxon>
        <taxon>Candidatus Desulfacyla</taxon>
    </lineage>
</organism>
<protein>
    <submittedName>
        <fullName evidence="9">RND family transporter</fullName>
    </submittedName>
</protein>
<evidence type="ECO:0000256" key="7">
    <source>
        <dbReference type="SAM" id="Phobius"/>
    </source>
</evidence>
<keyword evidence="6 7" id="KW-0472">Membrane</keyword>
<dbReference type="Pfam" id="PF03176">
    <property type="entry name" value="MMPL"/>
    <property type="match status" value="2"/>
</dbReference>
<dbReference type="EMBL" id="JACNJD010000043">
    <property type="protein sequence ID" value="MBC8175892.1"/>
    <property type="molecule type" value="Genomic_DNA"/>
</dbReference>
<evidence type="ECO:0000259" key="8">
    <source>
        <dbReference type="PROSITE" id="PS50156"/>
    </source>
</evidence>
<dbReference type="PRINTS" id="PR00702">
    <property type="entry name" value="ACRIFLAVINRP"/>
</dbReference>